<dbReference type="EMBL" id="SFAM01000090">
    <property type="protein sequence ID" value="TRV11919.1"/>
    <property type="molecule type" value="Genomic_DNA"/>
</dbReference>
<feature type="transmembrane region" description="Helical" evidence="1">
    <location>
        <begin position="6"/>
        <end position="25"/>
    </location>
</feature>
<name>A0A552KVB5_9CHRO</name>
<reference evidence="2 3" key="1">
    <citation type="submission" date="2019-01" db="EMBL/GenBank/DDBJ databases">
        <title>Coherence of Microcystis species and biogeography revealed through population genomics.</title>
        <authorList>
            <person name="Perez-Carrascal O.M."/>
            <person name="Terrat Y."/>
            <person name="Giani A."/>
            <person name="Fortin N."/>
            <person name="Tromas N."/>
            <person name="Shapiro B.J."/>
        </authorList>
    </citation>
    <scope>NUCLEOTIDE SEQUENCE [LARGE SCALE GENOMIC DNA]</scope>
    <source>
        <strain evidence="2">Mf_QC_C_20070823_S10D</strain>
    </source>
</reference>
<evidence type="ECO:0000256" key="1">
    <source>
        <dbReference type="SAM" id="Phobius"/>
    </source>
</evidence>
<protein>
    <submittedName>
        <fullName evidence="2">Uncharacterized protein</fullName>
    </submittedName>
</protein>
<dbReference type="AlphaFoldDB" id="A0A552KVB5"/>
<sequence length="60" mass="6891">MTWELIVLLKTDLVLFVGVLLGKVLKTIFLENYPYSSPFHTKTRRASNPITDHCSLKTQI</sequence>
<proteinExistence type="predicted"/>
<evidence type="ECO:0000313" key="3">
    <source>
        <dbReference type="Proteomes" id="UP000315868"/>
    </source>
</evidence>
<keyword evidence="1" id="KW-0812">Transmembrane</keyword>
<keyword evidence="1" id="KW-1133">Transmembrane helix</keyword>
<accession>A0A552KVB5</accession>
<organism evidence="2 3">
    <name type="scientific">Microcystis flos-aquae Mf_QC_C_20070823_S10D</name>
    <dbReference type="NCBI Taxonomy" id="2486236"/>
    <lineage>
        <taxon>Bacteria</taxon>
        <taxon>Bacillati</taxon>
        <taxon>Cyanobacteriota</taxon>
        <taxon>Cyanophyceae</taxon>
        <taxon>Oscillatoriophycideae</taxon>
        <taxon>Chroococcales</taxon>
        <taxon>Microcystaceae</taxon>
        <taxon>Microcystis</taxon>
    </lineage>
</organism>
<dbReference type="Proteomes" id="UP000315868">
    <property type="component" value="Unassembled WGS sequence"/>
</dbReference>
<comment type="caution">
    <text evidence="2">The sequence shown here is derived from an EMBL/GenBank/DDBJ whole genome shotgun (WGS) entry which is preliminary data.</text>
</comment>
<evidence type="ECO:0000313" key="2">
    <source>
        <dbReference type="EMBL" id="TRV11919.1"/>
    </source>
</evidence>
<gene>
    <name evidence="2" type="ORF">EWV45_10515</name>
</gene>
<keyword evidence="1" id="KW-0472">Membrane</keyword>